<evidence type="ECO:0000313" key="9">
    <source>
        <dbReference type="EMBL" id="MTH52848.1"/>
    </source>
</evidence>
<evidence type="ECO:0000256" key="3">
    <source>
        <dbReference type="ARBA" id="ARBA00022475"/>
    </source>
</evidence>
<dbReference type="Pfam" id="PF07690">
    <property type="entry name" value="MFS_1"/>
    <property type="match status" value="1"/>
</dbReference>
<comment type="caution">
    <text evidence="9">The sequence shown here is derived from an EMBL/GenBank/DDBJ whole genome shotgun (WGS) entry which is preliminary data.</text>
</comment>
<feature type="transmembrane region" description="Helical" evidence="7">
    <location>
        <begin position="226"/>
        <end position="247"/>
    </location>
</feature>
<dbReference type="GO" id="GO:0022857">
    <property type="term" value="F:transmembrane transporter activity"/>
    <property type="evidence" value="ECO:0007669"/>
    <property type="project" value="InterPro"/>
</dbReference>
<feature type="transmembrane region" description="Helical" evidence="7">
    <location>
        <begin position="101"/>
        <end position="126"/>
    </location>
</feature>
<evidence type="ECO:0000256" key="6">
    <source>
        <dbReference type="ARBA" id="ARBA00023136"/>
    </source>
</evidence>
<dbReference type="SUPFAM" id="SSF103473">
    <property type="entry name" value="MFS general substrate transporter"/>
    <property type="match status" value="1"/>
</dbReference>
<evidence type="ECO:0000259" key="8">
    <source>
        <dbReference type="PROSITE" id="PS50850"/>
    </source>
</evidence>
<feature type="transmembrane region" description="Helical" evidence="7">
    <location>
        <begin position="147"/>
        <end position="164"/>
    </location>
</feature>
<dbReference type="CDD" id="cd06173">
    <property type="entry name" value="MFS_MefA_like"/>
    <property type="match status" value="1"/>
</dbReference>
<dbReference type="RefSeq" id="WP_155111389.1">
    <property type="nucleotide sequence ID" value="NZ_WMIB01000003.1"/>
</dbReference>
<feature type="transmembrane region" description="Helical" evidence="7">
    <location>
        <begin position="170"/>
        <end position="189"/>
    </location>
</feature>
<dbReference type="PROSITE" id="PS50850">
    <property type="entry name" value="MFS"/>
    <property type="match status" value="1"/>
</dbReference>
<proteinExistence type="predicted"/>
<evidence type="ECO:0000256" key="5">
    <source>
        <dbReference type="ARBA" id="ARBA00022989"/>
    </source>
</evidence>
<evidence type="ECO:0000313" key="10">
    <source>
        <dbReference type="Proteomes" id="UP000434639"/>
    </source>
</evidence>
<gene>
    <name evidence="9" type="ORF">GKZ89_05450</name>
</gene>
<feature type="transmembrane region" description="Helical" evidence="7">
    <location>
        <begin position="345"/>
        <end position="368"/>
    </location>
</feature>
<feature type="transmembrane region" description="Helical" evidence="7">
    <location>
        <begin position="288"/>
        <end position="305"/>
    </location>
</feature>
<organism evidence="9 10">
    <name type="scientific">Metabacillus mangrovi</name>
    <dbReference type="NCBI Taxonomy" id="1491830"/>
    <lineage>
        <taxon>Bacteria</taxon>
        <taxon>Bacillati</taxon>
        <taxon>Bacillota</taxon>
        <taxon>Bacilli</taxon>
        <taxon>Bacillales</taxon>
        <taxon>Bacillaceae</taxon>
        <taxon>Metabacillus</taxon>
    </lineage>
</organism>
<dbReference type="InterPro" id="IPR011701">
    <property type="entry name" value="MFS"/>
</dbReference>
<keyword evidence="5 7" id="KW-1133">Transmembrane helix</keyword>
<comment type="subcellular location">
    <subcellularLocation>
        <location evidence="1">Cell membrane</location>
        <topology evidence="1">Multi-pass membrane protein</topology>
    </subcellularLocation>
</comment>
<feature type="transmembrane region" description="Helical" evidence="7">
    <location>
        <begin position="259"/>
        <end position="276"/>
    </location>
</feature>
<dbReference type="Gene3D" id="1.20.1250.20">
    <property type="entry name" value="MFS general substrate transporter like domains"/>
    <property type="match status" value="1"/>
</dbReference>
<keyword evidence="6 7" id="KW-0472">Membrane</keyword>
<protein>
    <submittedName>
        <fullName evidence="9">MFS transporter</fullName>
    </submittedName>
</protein>
<evidence type="ECO:0000256" key="4">
    <source>
        <dbReference type="ARBA" id="ARBA00022692"/>
    </source>
</evidence>
<feature type="transmembrane region" description="Helical" evidence="7">
    <location>
        <begin position="374"/>
        <end position="394"/>
    </location>
</feature>
<evidence type="ECO:0000256" key="1">
    <source>
        <dbReference type="ARBA" id="ARBA00004651"/>
    </source>
</evidence>
<keyword evidence="3" id="KW-1003">Cell membrane</keyword>
<dbReference type="EMBL" id="WMIB01000003">
    <property type="protein sequence ID" value="MTH52848.1"/>
    <property type="molecule type" value="Genomic_DNA"/>
</dbReference>
<sequence length="403" mass="43410">MRYLFSNRKFMLVWISGMAVMLGFSIFFLSISWLTIDVLKNPGALGIIMTAVSLPRVVMMIFGGVLADRYQKTALMFYTNLGQAAIMGIMVYLYMTEGFSVPALLLISACFGILDAISYPAISSLIPSLVKSSELQRANSLVQGSTELMFAAGPFLAGALLSVGDFSVSFGTSGALILLSAILIFPPFIKDHKPDRKVLTLKSVLVDLKEGFRYVSASPVLRTGTLSIAIVNLFVMGPLIMSIPIIVGKLKGTPFDLSIMEGGLAAGTFAASLLMLRLNKRGKRGRLVFRALFMTGVAFLLYSQFDSIPLLALMAAISGFMLMLVYLPAVTLMQENSEQEKLGRVMSIMSLAAGGLEPIAFALLSVLVAASIPIQYLIAGSAVLAILSSVMLYGKSKPFLKKE</sequence>
<dbReference type="InterPro" id="IPR036259">
    <property type="entry name" value="MFS_trans_sf"/>
</dbReference>
<evidence type="ECO:0000256" key="7">
    <source>
        <dbReference type="SAM" id="Phobius"/>
    </source>
</evidence>
<dbReference type="AlphaFoldDB" id="A0A7X2S373"/>
<keyword evidence="10" id="KW-1185">Reference proteome</keyword>
<dbReference type="GO" id="GO:0005886">
    <property type="term" value="C:plasma membrane"/>
    <property type="evidence" value="ECO:0007669"/>
    <property type="project" value="UniProtKB-SubCell"/>
</dbReference>
<keyword evidence="2" id="KW-0813">Transport</keyword>
<dbReference type="OrthoDB" id="3613552at2"/>
<feature type="transmembrane region" description="Helical" evidence="7">
    <location>
        <begin position="75"/>
        <end position="95"/>
    </location>
</feature>
<feature type="domain" description="Major facilitator superfamily (MFS) profile" evidence="8">
    <location>
        <begin position="9"/>
        <end position="397"/>
    </location>
</feature>
<dbReference type="Proteomes" id="UP000434639">
    <property type="component" value="Unassembled WGS sequence"/>
</dbReference>
<dbReference type="PANTHER" id="PTHR23513">
    <property type="entry name" value="INTEGRAL MEMBRANE EFFLUX PROTEIN-RELATED"/>
    <property type="match status" value="1"/>
</dbReference>
<feature type="transmembrane region" description="Helical" evidence="7">
    <location>
        <begin position="42"/>
        <end position="63"/>
    </location>
</feature>
<evidence type="ECO:0000256" key="2">
    <source>
        <dbReference type="ARBA" id="ARBA00022448"/>
    </source>
</evidence>
<feature type="transmembrane region" description="Helical" evidence="7">
    <location>
        <begin position="12"/>
        <end position="36"/>
    </location>
</feature>
<name>A0A7X2S373_9BACI</name>
<feature type="transmembrane region" description="Helical" evidence="7">
    <location>
        <begin position="311"/>
        <end position="333"/>
    </location>
</feature>
<dbReference type="PANTHER" id="PTHR23513:SF6">
    <property type="entry name" value="MAJOR FACILITATOR SUPERFAMILY ASSOCIATED DOMAIN-CONTAINING PROTEIN"/>
    <property type="match status" value="1"/>
</dbReference>
<keyword evidence="4 7" id="KW-0812">Transmembrane</keyword>
<reference evidence="9 10" key="1">
    <citation type="journal article" date="2017" name="Int. J. Syst. Evol. Microbiol.">
        <title>Bacillus mangrovi sp. nov., isolated from a sediment sample from a mangrove forest.</title>
        <authorList>
            <person name="Gupta V."/>
            <person name="Singh P.K."/>
            <person name="Korpole S."/>
            <person name="Tanuku N.R.S."/>
            <person name="Pinnaka A.K."/>
        </authorList>
    </citation>
    <scope>NUCLEOTIDE SEQUENCE [LARGE SCALE GENOMIC DNA]</scope>
    <source>
        <strain evidence="9 10">KCTC 33872</strain>
    </source>
</reference>
<accession>A0A7X2S373</accession>
<dbReference type="InterPro" id="IPR020846">
    <property type="entry name" value="MFS_dom"/>
</dbReference>